<feature type="transmembrane region" description="Helical" evidence="2">
    <location>
        <begin position="207"/>
        <end position="232"/>
    </location>
</feature>
<evidence type="ECO:0000256" key="2">
    <source>
        <dbReference type="SAM" id="Phobius"/>
    </source>
</evidence>
<name>A0A5N5QNZ9_9AGAM</name>
<evidence type="ECO:0000313" key="4">
    <source>
        <dbReference type="EMBL" id="KAB5593414.1"/>
    </source>
</evidence>
<evidence type="ECO:0000256" key="1">
    <source>
        <dbReference type="SAM" id="MobiDB-lite"/>
    </source>
</evidence>
<feature type="signal peptide" evidence="3">
    <location>
        <begin position="1"/>
        <end position="21"/>
    </location>
</feature>
<gene>
    <name evidence="4" type="ORF">CTheo_3152</name>
</gene>
<dbReference type="OrthoDB" id="2576311at2759"/>
<dbReference type="EMBL" id="SSOP01000038">
    <property type="protein sequence ID" value="KAB5593414.1"/>
    <property type="molecule type" value="Genomic_DNA"/>
</dbReference>
<keyword evidence="2" id="KW-1133">Transmembrane helix</keyword>
<accession>A0A5N5QNZ9</accession>
<feature type="region of interest" description="Disordered" evidence="1">
    <location>
        <begin position="283"/>
        <end position="335"/>
    </location>
</feature>
<protein>
    <submittedName>
        <fullName evidence="4">Transmembrane protein</fullName>
    </submittedName>
</protein>
<keyword evidence="5" id="KW-1185">Reference proteome</keyword>
<keyword evidence="2 4" id="KW-0812">Transmembrane</keyword>
<keyword evidence="3" id="KW-0732">Signal</keyword>
<keyword evidence="2" id="KW-0472">Membrane</keyword>
<dbReference type="Proteomes" id="UP000383932">
    <property type="component" value="Unassembled WGS sequence"/>
</dbReference>
<dbReference type="AlphaFoldDB" id="A0A5N5QNZ9"/>
<feature type="chain" id="PRO_5024451070" evidence="3">
    <location>
        <begin position="22"/>
        <end position="335"/>
    </location>
</feature>
<feature type="compositionally biased region" description="Polar residues" evidence="1">
    <location>
        <begin position="292"/>
        <end position="304"/>
    </location>
</feature>
<feature type="region of interest" description="Disordered" evidence="1">
    <location>
        <begin position="177"/>
        <end position="204"/>
    </location>
</feature>
<evidence type="ECO:0000256" key="3">
    <source>
        <dbReference type="SAM" id="SignalP"/>
    </source>
</evidence>
<evidence type="ECO:0000313" key="5">
    <source>
        <dbReference type="Proteomes" id="UP000383932"/>
    </source>
</evidence>
<organism evidence="4 5">
    <name type="scientific">Ceratobasidium theobromae</name>
    <dbReference type="NCBI Taxonomy" id="1582974"/>
    <lineage>
        <taxon>Eukaryota</taxon>
        <taxon>Fungi</taxon>
        <taxon>Dikarya</taxon>
        <taxon>Basidiomycota</taxon>
        <taxon>Agaricomycotina</taxon>
        <taxon>Agaricomycetes</taxon>
        <taxon>Cantharellales</taxon>
        <taxon>Ceratobasidiaceae</taxon>
        <taxon>Ceratobasidium</taxon>
    </lineage>
</organism>
<comment type="caution">
    <text evidence="4">The sequence shown here is derived from an EMBL/GenBank/DDBJ whole genome shotgun (WGS) entry which is preliminary data.</text>
</comment>
<sequence length="335" mass="34731">MPSFAIASLAAAALFASQVAAQAWSNATCVDQLWSINSRQQSPCLVSAYLSAQCTTDNYWGVPEIGTEGPYSPPSGTYANLCRCNSVQWNLLSACSMCQGGPSGTWQEWITNCTQAVTTVGDYPLPVPAGVSIPHWAYYDFTATGVFNAVIASQQSGPESSAVASATSATAVNTRQAGGGSATAVASPSTTLYPTGSSSKSSGSSNIGAIVGGAVGGVLGLALIGVIAFFLVRKGKQTKDTTPASQYPQSNYDPSMYQPSLAAPMMGQYQPGVQHPGMMSPPPVSEYKSYDPSGTPSMYSTNGTAPPAHYAESIPYSHPQHPQPRPGQYNGAPEV</sequence>
<reference evidence="4 5" key="1">
    <citation type="journal article" date="2019" name="Fungal Biol. Biotechnol.">
        <title>Draft genome sequence of fastidious pathogen Ceratobasidium theobromae, which causes vascular-streak dieback in Theobroma cacao.</title>
        <authorList>
            <person name="Ali S.S."/>
            <person name="Asman A."/>
            <person name="Shao J."/>
            <person name="Firmansyah A.P."/>
            <person name="Susilo A.W."/>
            <person name="Rosmana A."/>
            <person name="McMahon P."/>
            <person name="Junaid M."/>
            <person name="Guest D."/>
            <person name="Kheng T.Y."/>
            <person name="Meinhardt L.W."/>
            <person name="Bailey B.A."/>
        </authorList>
    </citation>
    <scope>NUCLEOTIDE SEQUENCE [LARGE SCALE GENOMIC DNA]</scope>
    <source>
        <strain evidence="4 5">CT2</strain>
    </source>
</reference>
<proteinExistence type="predicted"/>
<feature type="compositionally biased region" description="Polar residues" evidence="1">
    <location>
        <begin position="184"/>
        <end position="195"/>
    </location>
</feature>